<evidence type="ECO:0000256" key="3">
    <source>
        <dbReference type="ARBA" id="ARBA00023254"/>
    </source>
</evidence>
<name>A0ABY7FQM4_MYAAR</name>
<keyword evidence="8" id="KW-1185">Reference proteome</keyword>
<feature type="coiled-coil region" evidence="5">
    <location>
        <begin position="99"/>
        <end position="151"/>
    </location>
</feature>
<gene>
    <name evidence="7" type="ORF">MAR_015465</name>
</gene>
<sequence>MGDWLHCNSCYRQPGSGRNYFLTNCGHIYCENCQDKGWKERCLLCGTGHPSSFKLTSKLPPPVDAYFSDPIKMLKQTASEMKQILAATEFQHHQRKRFMTHLQKNVSNQKAIVEKCEKELKEKTLTVFAQLEKEKTKYQNESRQLKEENKYLKVLLSEKVMVLHPFGAIQEYAWIHYNDIRPDLCENTAYRGKDGCDS</sequence>
<keyword evidence="3" id="KW-0469">Meiosis</keyword>
<dbReference type="SUPFAM" id="SSF57850">
    <property type="entry name" value="RING/U-box"/>
    <property type="match status" value="1"/>
</dbReference>
<keyword evidence="1 4" id="KW-0863">Zinc-finger</keyword>
<keyword evidence="2" id="KW-0862">Zinc</keyword>
<dbReference type="Proteomes" id="UP001164746">
    <property type="component" value="Chromosome 12"/>
</dbReference>
<dbReference type="EMBL" id="CP111023">
    <property type="protein sequence ID" value="WAR21491.1"/>
    <property type="molecule type" value="Genomic_DNA"/>
</dbReference>
<proteinExistence type="predicted"/>
<feature type="domain" description="RING-type" evidence="6">
    <location>
        <begin position="7"/>
        <end position="45"/>
    </location>
</feature>
<evidence type="ECO:0000256" key="2">
    <source>
        <dbReference type="ARBA" id="ARBA00022833"/>
    </source>
</evidence>
<keyword evidence="1 4" id="KW-0479">Metal-binding</keyword>
<dbReference type="PANTHER" id="PTHR22663:SF17">
    <property type="entry name" value="RING FINGER PROTEIN NARYA-RELATED"/>
    <property type="match status" value="1"/>
</dbReference>
<dbReference type="PANTHER" id="PTHR22663">
    <property type="entry name" value="RING FINGER PROTEIN NARYA-RELATED"/>
    <property type="match status" value="1"/>
</dbReference>
<evidence type="ECO:0000256" key="4">
    <source>
        <dbReference type="PROSITE-ProRule" id="PRU00175"/>
    </source>
</evidence>
<dbReference type="PROSITE" id="PS50089">
    <property type="entry name" value="ZF_RING_2"/>
    <property type="match status" value="1"/>
</dbReference>
<evidence type="ECO:0000313" key="7">
    <source>
        <dbReference type="EMBL" id="WAR21491.1"/>
    </source>
</evidence>
<keyword evidence="5" id="KW-0175">Coiled coil</keyword>
<reference evidence="7" key="1">
    <citation type="submission" date="2022-11" db="EMBL/GenBank/DDBJ databases">
        <title>Centuries of genome instability and evolution in soft-shell clam transmissible cancer (bioRxiv).</title>
        <authorList>
            <person name="Hart S.F.M."/>
            <person name="Yonemitsu M.A."/>
            <person name="Giersch R.M."/>
            <person name="Beal B.F."/>
            <person name="Arriagada G."/>
            <person name="Davis B.W."/>
            <person name="Ostrander E.A."/>
            <person name="Goff S.P."/>
            <person name="Metzger M.J."/>
        </authorList>
    </citation>
    <scope>NUCLEOTIDE SEQUENCE</scope>
    <source>
        <strain evidence="7">MELC-2E11</strain>
        <tissue evidence="7">Siphon/mantle</tissue>
    </source>
</reference>
<evidence type="ECO:0000313" key="8">
    <source>
        <dbReference type="Proteomes" id="UP001164746"/>
    </source>
</evidence>
<organism evidence="7 8">
    <name type="scientific">Mya arenaria</name>
    <name type="common">Soft-shell clam</name>
    <dbReference type="NCBI Taxonomy" id="6604"/>
    <lineage>
        <taxon>Eukaryota</taxon>
        <taxon>Metazoa</taxon>
        <taxon>Spiralia</taxon>
        <taxon>Lophotrochozoa</taxon>
        <taxon>Mollusca</taxon>
        <taxon>Bivalvia</taxon>
        <taxon>Autobranchia</taxon>
        <taxon>Heteroconchia</taxon>
        <taxon>Euheterodonta</taxon>
        <taxon>Imparidentia</taxon>
        <taxon>Neoheterodontei</taxon>
        <taxon>Myida</taxon>
        <taxon>Myoidea</taxon>
        <taxon>Myidae</taxon>
        <taxon>Mya</taxon>
    </lineage>
</organism>
<evidence type="ECO:0000259" key="6">
    <source>
        <dbReference type="PROSITE" id="PS50089"/>
    </source>
</evidence>
<evidence type="ECO:0000256" key="5">
    <source>
        <dbReference type="SAM" id="Coils"/>
    </source>
</evidence>
<evidence type="ECO:0000256" key="1">
    <source>
        <dbReference type="ARBA" id="ARBA00022771"/>
    </source>
</evidence>
<dbReference type="Pfam" id="PF14634">
    <property type="entry name" value="zf-RING_5"/>
    <property type="match status" value="1"/>
</dbReference>
<dbReference type="InterPro" id="IPR001841">
    <property type="entry name" value="Znf_RING"/>
</dbReference>
<accession>A0ABY7FQM4</accession>
<protein>
    <submittedName>
        <fullName evidence="7">RN212-like protein</fullName>
    </submittedName>
</protein>
<dbReference type="InterPro" id="IPR042123">
    <property type="entry name" value="Zip3/RNF212-like"/>
</dbReference>